<protein>
    <submittedName>
        <fullName evidence="2">Uncharacterized protein</fullName>
    </submittedName>
</protein>
<accession>A0AA39MY26</accession>
<keyword evidence="3" id="KW-1185">Reference proteome</keyword>
<evidence type="ECO:0000313" key="2">
    <source>
        <dbReference type="EMBL" id="KAK0450095.1"/>
    </source>
</evidence>
<name>A0AA39MY26_9AGAR</name>
<reference evidence="2" key="1">
    <citation type="submission" date="2023-06" db="EMBL/GenBank/DDBJ databases">
        <authorList>
            <consortium name="Lawrence Berkeley National Laboratory"/>
            <person name="Ahrendt S."/>
            <person name="Sahu N."/>
            <person name="Indic B."/>
            <person name="Wong-Bajracharya J."/>
            <person name="Merenyi Z."/>
            <person name="Ke H.-M."/>
            <person name="Monk M."/>
            <person name="Kocsube S."/>
            <person name="Drula E."/>
            <person name="Lipzen A."/>
            <person name="Balint B."/>
            <person name="Henrissat B."/>
            <person name="Andreopoulos B."/>
            <person name="Martin F.M."/>
            <person name="Harder C.B."/>
            <person name="Rigling D."/>
            <person name="Ford K.L."/>
            <person name="Foster G.D."/>
            <person name="Pangilinan J."/>
            <person name="Papanicolaou A."/>
            <person name="Barry K."/>
            <person name="LaButti K."/>
            <person name="Viragh M."/>
            <person name="Koriabine M."/>
            <person name="Yan M."/>
            <person name="Riley R."/>
            <person name="Champramary S."/>
            <person name="Plett K.L."/>
            <person name="Tsai I.J."/>
            <person name="Slot J."/>
            <person name="Sipos G."/>
            <person name="Plett J."/>
            <person name="Nagy L.G."/>
            <person name="Grigoriev I.V."/>
        </authorList>
    </citation>
    <scope>NUCLEOTIDE SEQUENCE</scope>
    <source>
        <strain evidence="2">FPL87.14</strain>
    </source>
</reference>
<dbReference type="EMBL" id="JAUEPT010000007">
    <property type="protein sequence ID" value="KAK0450095.1"/>
    <property type="molecule type" value="Genomic_DNA"/>
</dbReference>
<evidence type="ECO:0000313" key="3">
    <source>
        <dbReference type="Proteomes" id="UP001175226"/>
    </source>
</evidence>
<gene>
    <name evidence="2" type="ORF">EV421DRAFT_1899611</name>
</gene>
<evidence type="ECO:0000256" key="1">
    <source>
        <dbReference type="SAM" id="MobiDB-lite"/>
    </source>
</evidence>
<dbReference type="AlphaFoldDB" id="A0AA39MY26"/>
<proteinExistence type="predicted"/>
<dbReference type="Proteomes" id="UP001175226">
    <property type="component" value="Unassembled WGS sequence"/>
</dbReference>
<sequence length="219" mass="23471">MASRRWRGAILESGRCRSELHPRGSLASPRVSAFVASETLCECPSKADFHLIVQATSANLPRSRSSPSPPSSTQASGRGDSVRRVTQSSRTVRKRPTILVNTPGVAVKTSSSLDWSTSYHAGSSSAASPRESDTDDETEDEGPIHFRGRAFSHSRQTTAHPPLKRTSISRLNGSPEGGPPRAPEGPVPFTRSRSPAVMRSTPVSGKANPLQQHITLLSL</sequence>
<feature type="compositionally biased region" description="Polar residues" evidence="1">
    <location>
        <begin position="108"/>
        <end position="127"/>
    </location>
</feature>
<feature type="compositionally biased region" description="Polar residues" evidence="1">
    <location>
        <begin position="209"/>
        <end position="219"/>
    </location>
</feature>
<feature type="region of interest" description="Disordered" evidence="1">
    <location>
        <begin position="59"/>
        <end position="219"/>
    </location>
</feature>
<feature type="compositionally biased region" description="Pro residues" evidence="1">
    <location>
        <begin position="177"/>
        <end position="186"/>
    </location>
</feature>
<organism evidence="2 3">
    <name type="scientific">Armillaria borealis</name>
    <dbReference type="NCBI Taxonomy" id="47425"/>
    <lineage>
        <taxon>Eukaryota</taxon>
        <taxon>Fungi</taxon>
        <taxon>Dikarya</taxon>
        <taxon>Basidiomycota</taxon>
        <taxon>Agaricomycotina</taxon>
        <taxon>Agaricomycetes</taxon>
        <taxon>Agaricomycetidae</taxon>
        <taxon>Agaricales</taxon>
        <taxon>Marasmiineae</taxon>
        <taxon>Physalacriaceae</taxon>
        <taxon>Armillaria</taxon>
    </lineage>
</organism>
<comment type="caution">
    <text evidence="2">The sequence shown here is derived from an EMBL/GenBank/DDBJ whole genome shotgun (WGS) entry which is preliminary data.</text>
</comment>